<dbReference type="OrthoDB" id="9811532at2"/>
<dbReference type="Gene3D" id="3.10.290.10">
    <property type="entry name" value="RNA-binding S4 domain"/>
    <property type="match status" value="1"/>
</dbReference>
<keyword evidence="3" id="KW-1185">Reference proteome</keyword>
<keyword evidence="1" id="KW-0694">RNA-binding</keyword>
<dbReference type="RefSeq" id="WP_072832744.1">
    <property type="nucleotide sequence ID" value="NZ_FQXP01000014.1"/>
</dbReference>
<dbReference type="InterPro" id="IPR014330">
    <property type="entry name" value="RNA-bd_S4-rel_YaaA"/>
</dbReference>
<dbReference type="SUPFAM" id="SSF55174">
    <property type="entry name" value="Alpha-L RNA-binding motif"/>
    <property type="match status" value="1"/>
</dbReference>
<dbReference type="Pfam" id="PF13275">
    <property type="entry name" value="S4_2"/>
    <property type="match status" value="1"/>
</dbReference>
<organism evidence="2 3">
    <name type="scientific">Clostridium collagenovorans DSM 3089</name>
    <dbReference type="NCBI Taxonomy" id="1121306"/>
    <lineage>
        <taxon>Bacteria</taxon>
        <taxon>Bacillati</taxon>
        <taxon>Bacillota</taxon>
        <taxon>Clostridia</taxon>
        <taxon>Eubacteriales</taxon>
        <taxon>Clostridiaceae</taxon>
        <taxon>Clostridium</taxon>
    </lineage>
</organism>
<proteinExistence type="predicted"/>
<evidence type="ECO:0000313" key="3">
    <source>
        <dbReference type="Proteomes" id="UP000184526"/>
    </source>
</evidence>
<dbReference type="STRING" id="1121306.SAMN02745196_02934"/>
<evidence type="ECO:0000313" key="2">
    <source>
        <dbReference type="EMBL" id="SHI11189.1"/>
    </source>
</evidence>
<dbReference type="CDD" id="cd00165">
    <property type="entry name" value="S4"/>
    <property type="match status" value="1"/>
</dbReference>
<dbReference type="GO" id="GO:0003723">
    <property type="term" value="F:RNA binding"/>
    <property type="evidence" value="ECO:0007669"/>
    <property type="project" value="UniProtKB-KW"/>
</dbReference>
<gene>
    <name evidence="2" type="ORF">SAMN02745196_02934</name>
</gene>
<dbReference type="NCBIfam" id="TIGR02988">
    <property type="entry name" value="YaaA_near_RecF"/>
    <property type="match status" value="1"/>
</dbReference>
<evidence type="ECO:0000256" key="1">
    <source>
        <dbReference type="PROSITE-ProRule" id="PRU00182"/>
    </source>
</evidence>
<dbReference type="InterPro" id="IPR036986">
    <property type="entry name" value="S4_RNA-bd_sf"/>
</dbReference>
<accession>A0A1M5YH03</accession>
<dbReference type="EMBL" id="FQXP01000014">
    <property type="protein sequence ID" value="SHI11189.1"/>
    <property type="molecule type" value="Genomic_DNA"/>
</dbReference>
<reference evidence="2 3" key="1">
    <citation type="submission" date="2016-11" db="EMBL/GenBank/DDBJ databases">
        <authorList>
            <person name="Jaros S."/>
            <person name="Januszkiewicz K."/>
            <person name="Wedrychowicz H."/>
        </authorList>
    </citation>
    <scope>NUCLEOTIDE SEQUENCE [LARGE SCALE GENOMIC DNA]</scope>
    <source>
        <strain evidence="2 3">DSM 3089</strain>
    </source>
</reference>
<protein>
    <submittedName>
        <fullName evidence="2">Ribosome-associated protein</fullName>
    </submittedName>
</protein>
<dbReference type="Proteomes" id="UP000184526">
    <property type="component" value="Unassembled WGS sequence"/>
</dbReference>
<dbReference type="PROSITE" id="PS50889">
    <property type="entry name" value="S4"/>
    <property type="match status" value="1"/>
</dbReference>
<sequence length="68" mass="7831">MQEIKIETEFIKLDAFMKWSSIVGSGAEAKMLIQDELVLVNGEVETRRGRKLIKGDIIEFDDLEYKIV</sequence>
<dbReference type="AlphaFoldDB" id="A0A1M5YH03"/>
<name>A0A1M5YH03_9CLOT</name>